<gene>
    <name evidence="2" type="ORF">M408DRAFT_29599</name>
</gene>
<evidence type="ECO:0000256" key="1">
    <source>
        <dbReference type="SAM" id="MobiDB-lite"/>
    </source>
</evidence>
<dbReference type="EMBL" id="KN824384">
    <property type="protein sequence ID" value="KIM21404.1"/>
    <property type="molecule type" value="Genomic_DNA"/>
</dbReference>
<feature type="compositionally biased region" description="Basic and acidic residues" evidence="1">
    <location>
        <begin position="1"/>
        <end position="16"/>
    </location>
</feature>
<evidence type="ECO:0000313" key="3">
    <source>
        <dbReference type="Proteomes" id="UP000054097"/>
    </source>
</evidence>
<proteinExistence type="predicted"/>
<feature type="region of interest" description="Disordered" evidence="1">
    <location>
        <begin position="256"/>
        <end position="339"/>
    </location>
</feature>
<feature type="region of interest" description="Disordered" evidence="1">
    <location>
        <begin position="102"/>
        <end position="126"/>
    </location>
</feature>
<feature type="compositionally biased region" description="Basic and acidic residues" evidence="1">
    <location>
        <begin position="75"/>
        <end position="87"/>
    </location>
</feature>
<feature type="compositionally biased region" description="Basic and acidic residues" evidence="1">
    <location>
        <begin position="116"/>
        <end position="126"/>
    </location>
</feature>
<dbReference type="HOGENOM" id="CLU_819305_0_0_1"/>
<dbReference type="AlphaFoldDB" id="A0A0C3AMZ3"/>
<organism evidence="2 3">
    <name type="scientific">Serendipita vermifera MAFF 305830</name>
    <dbReference type="NCBI Taxonomy" id="933852"/>
    <lineage>
        <taxon>Eukaryota</taxon>
        <taxon>Fungi</taxon>
        <taxon>Dikarya</taxon>
        <taxon>Basidiomycota</taxon>
        <taxon>Agaricomycotina</taxon>
        <taxon>Agaricomycetes</taxon>
        <taxon>Sebacinales</taxon>
        <taxon>Serendipitaceae</taxon>
        <taxon>Serendipita</taxon>
    </lineage>
</organism>
<feature type="compositionally biased region" description="Polar residues" evidence="1">
    <location>
        <begin position="105"/>
        <end position="114"/>
    </location>
</feature>
<protein>
    <submittedName>
        <fullName evidence="2">Uncharacterized protein</fullName>
    </submittedName>
</protein>
<feature type="compositionally biased region" description="Polar residues" evidence="1">
    <location>
        <begin position="27"/>
        <end position="37"/>
    </location>
</feature>
<feature type="region of interest" description="Disordered" evidence="1">
    <location>
        <begin position="1"/>
        <end position="87"/>
    </location>
</feature>
<keyword evidence="3" id="KW-1185">Reference proteome</keyword>
<feature type="compositionally biased region" description="Basic and acidic residues" evidence="1">
    <location>
        <begin position="287"/>
        <end position="296"/>
    </location>
</feature>
<accession>A0A0C3AMZ3</accession>
<evidence type="ECO:0000313" key="2">
    <source>
        <dbReference type="EMBL" id="KIM21404.1"/>
    </source>
</evidence>
<dbReference type="Proteomes" id="UP000054097">
    <property type="component" value="Unassembled WGS sequence"/>
</dbReference>
<sequence>MRDQQRRGSMESKMVERATYLFKTRTHTGSALQSTRTEQGRHGSAHQRRKRAPEDVTIPPYAVPTPRTAAPPNRICEDTRDPRDRQAKEDIEDWSFLAFEEDNSYNRQSQQHRNTSVREEPNVPEERGGALKFVKPKGRHARKGNPASHRIGVHRTRNDSIRRSYTCRGRRRTSTKTTPDARRPRPIVPLIRTFLSPYSFSYERVFSRDFRQGMSRHQLGDLDRRLELHEASKDSEQRVVSDQTLVQYRKKGLIPLGQHASTPKQDTCRPSDDLDVEGARAQQSKDANFKDLDLPRGSHTRLGIGGEAKLGTSTSPRESTPADTNDPHAIANDANMAYG</sequence>
<name>A0A0C3AMZ3_SERVB</name>
<feature type="compositionally biased region" description="Polar residues" evidence="1">
    <location>
        <begin position="311"/>
        <end position="323"/>
    </location>
</feature>
<reference evidence="3" key="2">
    <citation type="submission" date="2015-01" db="EMBL/GenBank/DDBJ databases">
        <title>Evolutionary Origins and Diversification of the Mycorrhizal Mutualists.</title>
        <authorList>
            <consortium name="DOE Joint Genome Institute"/>
            <consortium name="Mycorrhizal Genomics Consortium"/>
            <person name="Kohler A."/>
            <person name="Kuo A."/>
            <person name="Nagy L.G."/>
            <person name="Floudas D."/>
            <person name="Copeland A."/>
            <person name="Barry K.W."/>
            <person name="Cichocki N."/>
            <person name="Veneault-Fourrey C."/>
            <person name="LaButti K."/>
            <person name="Lindquist E.A."/>
            <person name="Lipzen A."/>
            <person name="Lundell T."/>
            <person name="Morin E."/>
            <person name="Murat C."/>
            <person name="Riley R."/>
            <person name="Ohm R."/>
            <person name="Sun H."/>
            <person name="Tunlid A."/>
            <person name="Henrissat B."/>
            <person name="Grigoriev I.V."/>
            <person name="Hibbett D.S."/>
            <person name="Martin F."/>
        </authorList>
    </citation>
    <scope>NUCLEOTIDE SEQUENCE [LARGE SCALE GENOMIC DNA]</scope>
    <source>
        <strain evidence="3">MAFF 305830</strain>
    </source>
</reference>
<reference evidence="2 3" key="1">
    <citation type="submission" date="2014-04" db="EMBL/GenBank/DDBJ databases">
        <authorList>
            <consortium name="DOE Joint Genome Institute"/>
            <person name="Kuo A."/>
            <person name="Zuccaro A."/>
            <person name="Kohler A."/>
            <person name="Nagy L.G."/>
            <person name="Floudas D."/>
            <person name="Copeland A."/>
            <person name="Barry K.W."/>
            <person name="Cichocki N."/>
            <person name="Veneault-Fourrey C."/>
            <person name="LaButti K."/>
            <person name="Lindquist E.A."/>
            <person name="Lipzen A."/>
            <person name="Lundell T."/>
            <person name="Morin E."/>
            <person name="Murat C."/>
            <person name="Sun H."/>
            <person name="Tunlid A."/>
            <person name="Henrissat B."/>
            <person name="Grigoriev I.V."/>
            <person name="Hibbett D.S."/>
            <person name="Martin F."/>
            <person name="Nordberg H.P."/>
            <person name="Cantor M.N."/>
            <person name="Hua S.X."/>
        </authorList>
    </citation>
    <scope>NUCLEOTIDE SEQUENCE [LARGE SCALE GENOMIC DNA]</scope>
    <source>
        <strain evidence="2 3">MAFF 305830</strain>
    </source>
</reference>